<dbReference type="HOGENOM" id="CLU_032992_1_0_1"/>
<gene>
    <name evidence="3" type="ORF">PV04_03821</name>
</gene>
<feature type="compositionally biased region" description="Low complexity" evidence="1">
    <location>
        <begin position="53"/>
        <end position="67"/>
    </location>
</feature>
<evidence type="ECO:0000256" key="1">
    <source>
        <dbReference type="SAM" id="MobiDB-lite"/>
    </source>
</evidence>
<dbReference type="EMBL" id="KN846957">
    <property type="protein sequence ID" value="KIW71683.1"/>
    <property type="molecule type" value="Genomic_DNA"/>
</dbReference>
<keyword evidence="2" id="KW-0812">Transmembrane</keyword>
<accession>A0A0D2FTE7</accession>
<evidence type="ECO:0000313" key="3">
    <source>
        <dbReference type="EMBL" id="KIW71683.1"/>
    </source>
</evidence>
<keyword evidence="4" id="KW-1185">Reference proteome</keyword>
<name>A0A0D2FTE7_9EURO</name>
<feature type="transmembrane region" description="Helical" evidence="2">
    <location>
        <begin position="24"/>
        <end position="42"/>
    </location>
</feature>
<feature type="region of interest" description="Disordered" evidence="1">
    <location>
        <begin position="53"/>
        <end position="77"/>
    </location>
</feature>
<protein>
    <submittedName>
        <fullName evidence="3">Uncharacterized protein</fullName>
    </submittedName>
</protein>
<reference evidence="3 4" key="1">
    <citation type="submission" date="2015-01" db="EMBL/GenBank/DDBJ databases">
        <title>The Genome Sequence of Capronia semiimmersa CBS27337.</title>
        <authorList>
            <consortium name="The Broad Institute Genomics Platform"/>
            <person name="Cuomo C."/>
            <person name="de Hoog S."/>
            <person name="Gorbushina A."/>
            <person name="Stielow B."/>
            <person name="Teixiera M."/>
            <person name="Abouelleil A."/>
            <person name="Chapman S.B."/>
            <person name="Priest M."/>
            <person name="Young S.K."/>
            <person name="Wortman J."/>
            <person name="Nusbaum C."/>
            <person name="Birren B."/>
        </authorList>
    </citation>
    <scope>NUCLEOTIDE SEQUENCE [LARGE SCALE GENOMIC DNA]</scope>
    <source>
        <strain evidence="3 4">CBS 27337</strain>
    </source>
</reference>
<keyword evidence="2" id="KW-1133">Transmembrane helix</keyword>
<evidence type="ECO:0000313" key="4">
    <source>
        <dbReference type="Proteomes" id="UP000054266"/>
    </source>
</evidence>
<sequence length="411" mass="44961">MVRGLLFHAHSLTAGLSSQPPSRISVVAFVSFIGFLLLLLGYRNSAADINASSHRASSSSSSSSSASNRGTVGPARQRSLDAIQNTTLGFEKILAINLPERTDYRDGLALAGAVSDIHVEFIDGVHGDTVLDKVLPPKHRENPDAALRGSWRAHLNALRSVVEHNWTTALIFEADVDWDVRVRDVLTNVALGSEALLSSREGFEDQPLQPLQLSKLPFPLADEVPVSPYGDGWDLLWLGHCGMQIQGGSTVVVIEDEDTVPEAQFVHTWDANEMSPLEEFPAHSRIVFQADDCVCSIGYAVTQRAARQLLNSLGLHRLNSPVDIMLREWCEGAEGDDPHVCVGTLPTVFASHRPAGSTAGDSDMGTPAEGFRDRGFTQNIRWSVRMNMDKILRGDTDYEDQFPDTVKEVVR</sequence>
<keyword evidence="2" id="KW-0472">Membrane</keyword>
<dbReference type="InterPro" id="IPR002654">
    <property type="entry name" value="Glyco_trans_25"/>
</dbReference>
<dbReference type="CDD" id="cd06532">
    <property type="entry name" value="Glyco_transf_25"/>
    <property type="match status" value="1"/>
</dbReference>
<proteinExistence type="predicted"/>
<organism evidence="3 4">
    <name type="scientific">Phialophora macrospora</name>
    <dbReference type="NCBI Taxonomy" id="1851006"/>
    <lineage>
        <taxon>Eukaryota</taxon>
        <taxon>Fungi</taxon>
        <taxon>Dikarya</taxon>
        <taxon>Ascomycota</taxon>
        <taxon>Pezizomycotina</taxon>
        <taxon>Eurotiomycetes</taxon>
        <taxon>Chaetothyriomycetidae</taxon>
        <taxon>Chaetothyriales</taxon>
        <taxon>Herpotrichiellaceae</taxon>
        <taxon>Phialophora</taxon>
    </lineage>
</organism>
<dbReference type="Proteomes" id="UP000054266">
    <property type="component" value="Unassembled WGS sequence"/>
</dbReference>
<dbReference type="AlphaFoldDB" id="A0A0D2FTE7"/>
<evidence type="ECO:0000256" key="2">
    <source>
        <dbReference type="SAM" id="Phobius"/>
    </source>
</evidence>